<sequence>MMKAYLCIDLKTFFASVECVERKLDPFAVNLVVADPSRGKGALCLAVSPKMKEQGVHNRCRIFEIPDNISYITAMPRMNLYMQYSADIYGIYLKYISREDIHVYSIDEAFLDVSEYLQMYSVSAKELARMILQDIYTTTGITATVGIGTNLYLAKIALDITAKHAKDNMGILDEQLYRETLWHHKPVSDFWQVGRGISKRLEKYSVADMYDIAHMDERILYREFGVNAEYLIDHAWGREPTTIKEIKAYKSKSNSLSNSQILFEDYNYEEALLVLKEMVELNVQNLVESHRVTDHIGLYIGYSARNVKATGGSRKLSNVTNSYAYLRNAFIELYRETVNRQELVHMLSISFGNVVDEMYETYDLFTDFNALEKEKKLQLTLLNIKHKFGKNAVIKGMNLLNKATAISRNKLVGGHNAE</sequence>
<dbReference type="Pfam" id="PF11799">
    <property type="entry name" value="IMS_C"/>
    <property type="match status" value="1"/>
</dbReference>
<dbReference type="InterPro" id="IPR043502">
    <property type="entry name" value="DNA/RNA_pol_sf"/>
</dbReference>
<dbReference type="InterPro" id="IPR001126">
    <property type="entry name" value="UmuC"/>
</dbReference>
<comment type="similarity">
    <text evidence="1">Belongs to the DNA polymerase type-Y family.</text>
</comment>
<dbReference type="PANTHER" id="PTHR11076:SF35">
    <property type="entry name" value="DNA REPAIR PROTEIN HOMOLOG YOBH"/>
    <property type="match status" value="1"/>
</dbReference>
<dbReference type="EMBL" id="CP048838">
    <property type="protein sequence ID" value="QJA04332.1"/>
    <property type="molecule type" value="Genomic_DNA"/>
</dbReference>
<evidence type="ECO:0000256" key="2">
    <source>
        <dbReference type="ARBA" id="ARBA00022457"/>
    </source>
</evidence>
<dbReference type="Gene3D" id="3.30.70.270">
    <property type="match status" value="1"/>
</dbReference>
<dbReference type="Proteomes" id="UP000030008">
    <property type="component" value="Unassembled WGS sequence"/>
</dbReference>
<dbReference type="InterPro" id="IPR050116">
    <property type="entry name" value="DNA_polymerase-Y"/>
</dbReference>
<dbReference type="Pfam" id="PF00817">
    <property type="entry name" value="IMS"/>
    <property type="match status" value="1"/>
</dbReference>
<keyword evidence="2" id="KW-0515">Mutator protein</keyword>
<keyword evidence="3" id="KW-0548">Nucleotidyltransferase</keyword>
<dbReference type="Gene3D" id="1.10.150.20">
    <property type="entry name" value="5' to 3' exonuclease, C-terminal subdomain"/>
    <property type="match status" value="1"/>
</dbReference>
<evidence type="ECO:0000313" key="8">
    <source>
        <dbReference type="EMBL" id="MZH54202.1"/>
    </source>
</evidence>
<dbReference type="GO" id="GO:0003684">
    <property type="term" value="F:damaged DNA binding"/>
    <property type="evidence" value="ECO:0007669"/>
    <property type="project" value="InterPro"/>
</dbReference>
<keyword evidence="5" id="KW-0808">Transferase</keyword>
<dbReference type="Gene3D" id="3.40.1170.60">
    <property type="match status" value="1"/>
</dbReference>
<reference evidence="8" key="2">
    <citation type="journal article" date="2019" name="Nat. Med.">
        <title>A library of human gut bacterial isolates paired with longitudinal multiomics data enables mechanistic microbiome research.</title>
        <authorList>
            <person name="Poyet M."/>
            <person name="Groussin M."/>
            <person name="Gibbons S.M."/>
            <person name="Avila-Pacheco J."/>
            <person name="Jiang X."/>
            <person name="Kearney S.M."/>
            <person name="Perrotta A.R."/>
            <person name="Berdy B."/>
            <person name="Zhao S."/>
            <person name="Lieberman T.D."/>
            <person name="Swanson P.K."/>
            <person name="Smith M."/>
            <person name="Roesemann S."/>
            <person name="Alexander J.E."/>
            <person name="Rich S.A."/>
            <person name="Livny J."/>
            <person name="Vlamakis H."/>
            <person name="Clish C."/>
            <person name="Bullock K."/>
            <person name="Deik A."/>
            <person name="Scott J."/>
            <person name="Pierce K.A."/>
            <person name="Xavier R.J."/>
            <person name="Alm E.J."/>
        </authorList>
    </citation>
    <scope>NUCLEOTIDE SEQUENCE</scope>
    <source>
        <strain evidence="8">BIOML-A12</strain>
    </source>
</reference>
<protein>
    <submittedName>
        <fullName evidence="7">DNA repair protein</fullName>
    </submittedName>
</protein>
<feature type="domain" description="UmuC" evidence="6">
    <location>
        <begin position="5"/>
        <end position="194"/>
    </location>
</feature>
<dbReference type="GO" id="GO:0006281">
    <property type="term" value="P:DNA repair"/>
    <property type="evidence" value="ECO:0007669"/>
    <property type="project" value="InterPro"/>
</dbReference>
<dbReference type="SUPFAM" id="SSF56672">
    <property type="entry name" value="DNA/RNA polymerases"/>
    <property type="match status" value="1"/>
</dbReference>
<evidence type="ECO:0000256" key="1">
    <source>
        <dbReference type="ARBA" id="ARBA00010945"/>
    </source>
</evidence>
<proteinExistence type="inferred from homology"/>
<evidence type="ECO:0000313" key="9">
    <source>
        <dbReference type="EMBL" id="QJA04332.1"/>
    </source>
</evidence>
<dbReference type="EMBL" id="JQIF01000142">
    <property type="protein sequence ID" value="KGJ51150.1"/>
    <property type="molecule type" value="Genomic_DNA"/>
</dbReference>
<evidence type="ECO:0000256" key="5">
    <source>
        <dbReference type="ARBA" id="ARBA00022932"/>
    </source>
</evidence>
<evidence type="ECO:0000256" key="3">
    <source>
        <dbReference type="ARBA" id="ARBA00022695"/>
    </source>
</evidence>
<dbReference type="GeneID" id="61927640"/>
<evidence type="ECO:0000313" key="7">
    <source>
        <dbReference type="EMBL" id="KGJ51150.1"/>
    </source>
</evidence>
<dbReference type="GO" id="GO:0003887">
    <property type="term" value="F:DNA-directed DNA polymerase activity"/>
    <property type="evidence" value="ECO:0007669"/>
    <property type="project" value="UniProtKB-KW"/>
</dbReference>
<dbReference type="PROSITE" id="PS50173">
    <property type="entry name" value="UMUC"/>
    <property type="match status" value="1"/>
</dbReference>
<dbReference type="GO" id="GO:0042276">
    <property type="term" value="P:error-prone translesion synthesis"/>
    <property type="evidence" value="ECO:0007669"/>
    <property type="project" value="TreeGrafter"/>
</dbReference>
<organism evidence="7 10">
    <name type="scientific">Clostridium innocuum</name>
    <dbReference type="NCBI Taxonomy" id="1522"/>
    <lineage>
        <taxon>Bacteria</taxon>
        <taxon>Bacillati</taxon>
        <taxon>Bacillota</taxon>
        <taxon>Clostridia</taxon>
        <taxon>Eubacteriales</taxon>
        <taxon>Clostridiaceae</taxon>
        <taxon>Clostridium</taxon>
    </lineage>
</organism>
<dbReference type="Proteomes" id="UP000503330">
    <property type="component" value="Chromosome"/>
</dbReference>
<dbReference type="GO" id="GO:0009432">
    <property type="term" value="P:SOS response"/>
    <property type="evidence" value="ECO:0007669"/>
    <property type="project" value="TreeGrafter"/>
</dbReference>
<evidence type="ECO:0000313" key="10">
    <source>
        <dbReference type="Proteomes" id="UP000030008"/>
    </source>
</evidence>
<dbReference type="EMBL" id="WWTN01000001">
    <property type="protein sequence ID" value="MZH54202.1"/>
    <property type="molecule type" value="Genomic_DNA"/>
</dbReference>
<reference evidence="7 10" key="1">
    <citation type="submission" date="2014-08" db="EMBL/GenBank/DDBJ databases">
        <title>Clostridium innocuum, an unnegligible vancomycin-resistant pathogen causing extra-intestinal infections.</title>
        <authorList>
            <person name="Feng Y."/>
            <person name="Chiu C.-H."/>
        </authorList>
    </citation>
    <scope>NUCLEOTIDE SEQUENCE [LARGE SCALE GENOMIC DNA]</scope>
    <source>
        <strain evidence="7 10">AN88</strain>
    </source>
</reference>
<reference evidence="9 11" key="3">
    <citation type="submission" date="2020-02" db="EMBL/GenBank/DDBJ databases">
        <authorList>
            <person name="Kociolek L.K."/>
            <person name="Ozer E.A."/>
        </authorList>
    </citation>
    <scope>NUCLEOTIDE SEQUENCE [LARGE SCALE GENOMIC DNA]</scope>
    <source>
        <strain evidence="9 11">ATCC 14501</strain>
    </source>
</reference>
<keyword evidence="5" id="KW-0239">DNA-directed DNA polymerase</keyword>
<dbReference type="Proteomes" id="UP000604383">
    <property type="component" value="Unassembled WGS sequence"/>
</dbReference>
<dbReference type="AlphaFoldDB" id="A0A099I096"/>
<evidence type="ECO:0000259" key="6">
    <source>
        <dbReference type="PROSITE" id="PS50173"/>
    </source>
</evidence>
<gene>
    <name evidence="7" type="ORF">CIAN88_22270</name>
    <name evidence="9" type="ORF">G4D54_18845</name>
    <name evidence="8" type="ORF">GT664_00185</name>
</gene>
<dbReference type="InterPro" id="IPR043128">
    <property type="entry name" value="Rev_trsase/Diguanyl_cyclase"/>
</dbReference>
<evidence type="ECO:0000256" key="4">
    <source>
        <dbReference type="ARBA" id="ARBA00022763"/>
    </source>
</evidence>
<evidence type="ECO:0000313" key="11">
    <source>
        <dbReference type="Proteomes" id="UP000503330"/>
    </source>
</evidence>
<keyword evidence="4" id="KW-0227">DNA damage</keyword>
<dbReference type="PANTHER" id="PTHR11076">
    <property type="entry name" value="DNA REPAIR POLYMERASE UMUC / TRANSFERASE FAMILY MEMBER"/>
    <property type="match status" value="1"/>
</dbReference>
<dbReference type="GO" id="GO:0005829">
    <property type="term" value="C:cytosol"/>
    <property type="evidence" value="ECO:0007669"/>
    <property type="project" value="TreeGrafter"/>
</dbReference>
<dbReference type="RefSeq" id="WP_002605764.1">
    <property type="nucleotide sequence ID" value="NZ_BAAACC010000023.1"/>
</dbReference>
<accession>A0A099I096</accession>
<name>A0A099I096_CLOIN</name>
<dbReference type="InterPro" id="IPR017961">
    <property type="entry name" value="DNA_pol_Y-fam_little_finger"/>
</dbReference>